<dbReference type="EMBL" id="KK853117">
    <property type="protein sequence ID" value="KDR11158.1"/>
    <property type="molecule type" value="Genomic_DNA"/>
</dbReference>
<dbReference type="Proteomes" id="UP000027135">
    <property type="component" value="Unassembled WGS sequence"/>
</dbReference>
<reference evidence="2 3" key="1">
    <citation type="journal article" date="2014" name="Nat. Commun.">
        <title>Molecular traces of alternative social organization in a termite genome.</title>
        <authorList>
            <person name="Terrapon N."/>
            <person name="Li C."/>
            <person name="Robertson H.M."/>
            <person name="Ji L."/>
            <person name="Meng X."/>
            <person name="Booth W."/>
            <person name="Chen Z."/>
            <person name="Childers C.P."/>
            <person name="Glastad K.M."/>
            <person name="Gokhale K."/>
            <person name="Gowin J."/>
            <person name="Gronenberg W."/>
            <person name="Hermansen R.A."/>
            <person name="Hu H."/>
            <person name="Hunt B.G."/>
            <person name="Huylmans A.K."/>
            <person name="Khalil S.M."/>
            <person name="Mitchell R.D."/>
            <person name="Munoz-Torres M.C."/>
            <person name="Mustard J.A."/>
            <person name="Pan H."/>
            <person name="Reese J.T."/>
            <person name="Scharf M.E."/>
            <person name="Sun F."/>
            <person name="Vogel H."/>
            <person name="Xiao J."/>
            <person name="Yang W."/>
            <person name="Yang Z."/>
            <person name="Yang Z."/>
            <person name="Zhou J."/>
            <person name="Zhu J."/>
            <person name="Brent C.S."/>
            <person name="Elsik C.G."/>
            <person name="Goodisman M.A."/>
            <person name="Liberles D.A."/>
            <person name="Roe R.M."/>
            <person name="Vargo E.L."/>
            <person name="Vilcinskas A."/>
            <person name="Wang J."/>
            <person name="Bornberg-Bauer E."/>
            <person name="Korb J."/>
            <person name="Zhang G."/>
            <person name="Liebig J."/>
        </authorList>
    </citation>
    <scope>NUCLEOTIDE SEQUENCE [LARGE SCALE GENOMIC DNA]</scope>
    <source>
        <tissue evidence="2">Whole organism</tissue>
    </source>
</reference>
<evidence type="ECO:0000313" key="3">
    <source>
        <dbReference type="Proteomes" id="UP000027135"/>
    </source>
</evidence>
<feature type="signal peptide" evidence="1">
    <location>
        <begin position="1"/>
        <end position="27"/>
    </location>
</feature>
<organism evidence="2 3">
    <name type="scientific">Zootermopsis nevadensis</name>
    <name type="common">Dampwood termite</name>
    <dbReference type="NCBI Taxonomy" id="136037"/>
    <lineage>
        <taxon>Eukaryota</taxon>
        <taxon>Metazoa</taxon>
        <taxon>Ecdysozoa</taxon>
        <taxon>Arthropoda</taxon>
        <taxon>Hexapoda</taxon>
        <taxon>Insecta</taxon>
        <taxon>Pterygota</taxon>
        <taxon>Neoptera</taxon>
        <taxon>Polyneoptera</taxon>
        <taxon>Dictyoptera</taxon>
        <taxon>Blattodea</taxon>
        <taxon>Blattoidea</taxon>
        <taxon>Termitoidae</taxon>
        <taxon>Termopsidae</taxon>
        <taxon>Zootermopsis</taxon>
    </lineage>
</organism>
<dbReference type="InParanoid" id="A0A067QY71"/>
<dbReference type="OrthoDB" id="8191807at2759"/>
<sequence length="108" mass="11523">MSTNRKDQLLAALIVTCLVAFLAEIMADETTTEVSSNTSWVSENNTQNAYVISSVQFEIGIMENETEGSGGSFTTSAPVETDKLTETKVAFLLPPAALFNSTQPTSAP</sequence>
<proteinExistence type="predicted"/>
<keyword evidence="1" id="KW-0732">Signal</keyword>
<protein>
    <submittedName>
        <fullName evidence="2">Uncharacterized protein</fullName>
    </submittedName>
</protein>
<evidence type="ECO:0000256" key="1">
    <source>
        <dbReference type="SAM" id="SignalP"/>
    </source>
</evidence>
<evidence type="ECO:0000313" key="2">
    <source>
        <dbReference type="EMBL" id="KDR11158.1"/>
    </source>
</evidence>
<feature type="chain" id="PRO_5001647902" evidence="1">
    <location>
        <begin position="28"/>
        <end position="108"/>
    </location>
</feature>
<keyword evidence="3" id="KW-1185">Reference proteome</keyword>
<dbReference type="AlphaFoldDB" id="A0A067QY71"/>
<gene>
    <name evidence="2" type="ORF">L798_14940</name>
</gene>
<accession>A0A067QY71</accession>
<name>A0A067QY71_ZOONE</name>